<evidence type="ECO:0000313" key="6">
    <source>
        <dbReference type="Proteomes" id="UP000649617"/>
    </source>
</evidence>
<evidence type="ECO:0000256" key="1">
    <source>
        <dbReference type="ARBA" id="ARBA00022443"/>
    </source>
</evidence>
<dbReference type="AlphaFoldDB" id="A0A812SKJ7"/>
<protein>
    <submittedName>
        <fullName evidence="5">RTCA protein</fullName>
    </submittedName>
</protein>
<evidence type="ECO:0000259" key="4">
    <source>
        <dbReference type="PROSITE" id="PS50002"/>
    </source>
</evidence>
<dbReference type="PROSITE" id="PS50002">
    <property type="entry name" value="SH3"/>
    <property type="match status" value="1"/>
</dbReference>
<feature type="compositionally biased region" description="Polar residues" evidence="3">
    <location>
        <begin position="87"/>
        <end position="102"/>
    </location>
</feature>
<dbReference type="InterPro" id="IPR036028">
    <property type="entry name" value="SH3-like_dom_sf"/>
</dbReference>
<dbReference type="SUPFAM" id="SSF50044">
    <property type="entry name" value="SH3-domain"/>
    <property type="match status" value="1"/>
</dbReference>
<name>A0A812SKJ7_SYMPI</name>
<dbReference type="SMART" id="SM00326">
    <property type="entry name" value="SH3"/>
    <property type="match status" value="1"/>
</dbReference>
<dbReference type="InterPro" id="IPR001452">
    <property type="entry name" value="SH3_domain"/>
</dbReference>
<dbReference type="Gene3D" id="2.30.30.40">
    <property type="entry name" value="SH3 Domains"/>
    <property type="match status" value="1"/>
</dbReference>
<reference evidence="5" key="1">
    <citation type="submission" date="2021-02" db="EMBL/GenBank/DDBJ databases">
        <authorList>
            <person name="Dougan E. K."/>
            <person name="Rhodes N."/>
            <person name="Thang M."/>
            <person name="Chan C."/>
        </authorList>
    </citation>
    <scope>NUCLEOTIDE SEQUENCE</scope>
</reference>
<gene>
    <name evidence="5" type="primary">RTCA</name>
    <name evidence="5" type="ORF">SPIL2461_LOCUS12441</name>
</gene>
<evidence type="ECO:0000256" key="3">
    <source>
        <dbReference type="SAM" id="MobiDB-lite"/>
    </source>
</evidence>
<feature type="domain" description="SH3" evidence="4">
    <location>
        <begin position="4"/>
        <end position="73"/>
    </location>
</feature>
<keyword evidence="6" id="KW-1185">Reference proteome</keyword>
<keyword evidence="1 2" id="KW-0728">SH3 domain</keyword>
<evidence type="ECO:0000313" key="5">
    <source>
        <dbReference type="EMBL" id="CAE7485422.1"/>
    </source>
</evidence>
<evidence type="ECO:0000256" key="2">
    <source>
        <dbReference type="PROSITE-ProRule" id="PRU00192"/>
    </source>
</evidence>
<accession>A0A812SKJ7</accession>
<dbReference type="CDD" id="cd00174">
    <property type="entry name" value="SH3"/>
    <property type="match status" value="1"/>
</dbReference>
<comment type="caution">
    <text evidence="5">The sequence shown here is derived from an EMBL/GenBank/DDBJ whole genome shotgun (WGS) entry which is preliminary data.</text>
</comment>
<dbReference type="PRINTS" id="PR00452">
    <property type="entry name" value="SH3DOMAIN"/>
</dbReference>
<feature type="non-terminal residue" evidence="5">
    <location>
        <position position="163"/>
    </location>
</feature>
<feature type="region of interest" description="Disordered" evidence="3">
    <location>
        <begin position="87"/>
        <end position="107"/>
    </location>
</feature>
<sequence>PGDGAGQRYVALYDFDPSVIDWRFPNQAPLPLKVGNVVEVLHDGGTGWVFGHLVGAPQNKGFFPLNYTAPMEEYLREMERLRQTNPAAVSELTQPSLATPASASRGEAVPPVDTMIVTIPEGSQPGDELSFTAPSGQEVIVAVPEGAMPGEELEIPLPPQVMV</sequence>
<proteinExistence type="predicted"/>
<organism evidence="5 6">
    <name type="scientific">Symbiodinium pilosum</name>
    <name type="common">Dinoflagellate</name>
    <dbReference type="NCBI Taxonomy" id="2952"/>
    <lineage>
        <taxon>Eukaryota</taxon>
        <taxon>Sar</taxon>
        <taxon>Alveolata</taxon>
        <taxon>Dinophyceae</taxon>
        <taxon>Suessiales</taxon>
        <taxon>Symbiodiniaceae</taxon>
        <taxon>Symbiodinium</taxon>
    </lineage>
</organism>
<dbReference type="OrthoDB" id="10690892at2759"/>
<dbReference type="EMBL" id="CAJNIZ010025636">
    <property type="protein sequence ID" value="CAE7485422.1"/>
    <property type="molecule type" value="Genomic_DNA"/>
</dbReference>
<dbReference type="Proteomes" id="UP000649617">
    <property type="component" value="Unassembled WGS sequence"/>
</dbReference>